<gene>
    <name evidence="2" type="ORF">BSTOLATCC_MIC43171</name>
</gene>
<evidence type="ECO:0000313" key="3">
    <source>
        <dbReference type="Proteomes" id="UP001162131"/>
    </source>
</evidence>
<accession>A0AAU9JUL3</accession>
<sequence>MDLAFIHNRKPISFLEVDAPRVNEKDAYNFLESKFDMYQITPYDSYQKARSFAFLEHLLRITTPKVEIVRFMSGTNSILAKKFTEILKINEGAQGEALKMLQNEISEEDLSSIPPNLNHLTTYKLQKGQLMVYEEPDNKRMRSYCYILISKKRFFILYTPIMTFVDGFDPFSGNKITPLIPPNFVACSARVLYINYNKNYDEAFPAIQRRITKEPSIKGPPKIEKIEKKPSGMSVFNADDDKILEPTASEPIFSEESFKESEIRPPQRQENEEIEEDEEFSVDDINFNTAKEESEEETETETMPEPDFKAIQWKNTERKIRSNREELCGAGSCLLF</sequence>
<feature type="compositionally biased region" description="Basic and acidic residues" evidence="1">
    <location>
        <begin position="256"/>
        <end position="271"/>
    </location>
</feature>
<protein>
    <recommendedName>
        <fullName evidence="4">DUF4746 domain-containing protein</fullName>
    </recommendedName>
</protein>
<keyword evidence="3" id="KW-1185">Reference proteome</keyword>
<feature type="compositionally biased region" description="Acidic residues" evidence="1">
    <location>
        <begin position="272"/>
        <end position="282"/>
    </location>
</feature>
<dbReference type="EMBL" id="CAJZBQ010000043">
    <property type="protein sequence ID" value="CAG9327127.1"/>
    <property type="molecule type" value="Genomic_DNA"/>
</dbReference>
<proteinExistence type="predicted"/>
<evidence type="ECO:0000256" key="1">
    <source>
        <dbReference type="SAM" id="MobiDB-lite"/>
    </source>
</evidence>
<comment type="caution">
    <text evidence="2">The sequence shown here is derived from an EMBL/GenBank/DDBJ whole genome shotgun (WGS) entry which is preliminary data.</text>
</comment>
<feature type="compositionally biased region" description="Acidic residues" evidence="1">
    <location>
        <begin position="293"/>
        <end position="304"/>
    </location>
</feature>
<evidence type="ECO:0000313" key="2">
    <source>
        <dbReference type="EMBL" id="CAG9327127.1"/>
    </source>
</evidence>
<feature type="region of interest" description="Disordered" evidence="1">
    <location>
        <begin position="255"/>
        <end position="307"/>
    </location>
</feature>
<organism evidence="2 3">
    <name type="scientific">Blepharisma stoltei</name>
    <dbReference type="NCBI Taxonomy" id="1481888"/>
    <lineage>
        <taxon>Eukaryota</taxon>
        <taxon>Sar</taxon>
        <taxon>Alveolata</taxon>
        <taxon>Ciliophora</taxon>
        <taxon>Postciliodesmatophora</taxon>
        <taxon>Heterotrichea</taxon>
        <taxon>Heterotrichida</taxon>
        <taxon>Blepharismidae</taxon>
        <taxon>Blepharisma</taxon>
    </lineage>
</organism>
<name>A0AAU9JUL3_9CILI</name>
<dbReference type="Proteomes" id="UP001162131">
    <property type="component" value="Unassembled WGS sequence"/>
</dbReference>
<reference evidence="2" key="1">
    <citation type="submission" date="2021-09" db="EMBL/GenBank/DDBJ databases">
        <authorList>
            <consortium name="AG Swart"/>
            <person name="Singh M."/>
            <person name="Singh A."/>
            <person name="Seah K."/>
            <person name="Emmerich C."/>
        </authorList>
    </citation>
    <scope>NUCLEOTIDE SEQUENCE</scope>
    <source>
        <strain evidence="2">ATCC30299</strain>
    </source>
</reference>
<evidence type="ECO:0008006" key="4">
    <source>
        <dbReference type="Google" id="ProtNLM"/>
    </source>
</evidence>
<dbReference type="AlphaFoldDB" id="A0AAU9JUL3"/>